<dbReference type="PROSITE" id="PS51192">
    <property type="entry name" value="HELICASE_ATP_BIND_1"/>
    <property type="match status" value="1"/>
</dbReference>
<evidence type="ECO:0000259" key="1">
    <source>
        <dbReference type="PROSITE" id="PS51192"/>
    </source>
</evidence>
<dbReference type="InterPro" id="IPR006935">
    <property type="entry name" value="Helicase/UvrB_N"/>
</dbReference>
<keyword evidence="2" id="KW-0378">Hydrolase</keyword>
<dbReference type="InterPro" id="IPR054347">
    <property type="entry name" value="TOTE_primase"/>
</dbReference>
<dbReference type="SMART" id="SM00487">
    <property type="entry name" value="DEXDc"/>
    <property type="match status" value="1"/>
</dbReference>
<dbReference type="PANTHER" id="PTHR47396:SF1">
    <property type="entry name" value="ATP-DEPENDENT HELICASE IRC3-RELATED"/>
    <property type="match status" value="1"/>
</dbReference>
<accession>A0ABQ3L6H5</accession>
<dbReference type="InterPro" id="IPR027417">
    <property type="entry name" value="P-loop_NTPase"/>
</dbReference>
<keyword evidence="2" id="KW-0347">Helicase</keyword>
<dbReference type="PANTHER" id="PTHR47396">
    <property type="entry name" value="TYPE I RESTRICTION ENZYME ECOKI R PROTEIN"/>
    <property type="match status" value="1"/>
</dbReference>
<sequence length="788" mass="88839">MSTNQAEPKHFESVATIDARLAEIEHEKRALLSRKEALLRLTPTDDSGSNLTPTQKIAIFRNLFRGRQDIFANRWQNQQGRAGYSVACNNEWVQGICNKPRIKCMDCQHRQFSELNDQVIYRHLTGQHVVGLYPLLQDNTCYLLAVDFDKGHWQNEVKAIAKVCLELAIPHVIEISRSGQGAHLWIFFEDSVPASEARLLGFALLDKAMESYPNLSFDSYDRLFPNQDVLPEGGFGNLIALPLQREARQAGNSSFVDIELKLIADQWQHLAQIRRLKQQELTQLLSQLSSNTLLQKEQQVPDSRPPWETSAKLGPLLLANPPTQLSVTLADKVYFDLSTLPNLLAARLKRFASFSNPVFFKAQALRFSTNGIPRFISCARMEQGYLTLPRGCLDEAIALLTESKIAVLIDDKRMTGKKLVGLKPLMTLRPNQKVAVKEMTKHDTGTLNAPTAFGKTVTAIGIIVKRKVNTLILVHSRQLLEQWRERLSSFLPEVEIGIISGGKRKPTGVIDIATYQSLINLKDNTVLPLVQDYGHVIVDECHHVSAPRFEMVLNEVRAKYVLGLTTTPDRQDGHQKIIFMAAGPIRHKVKSQTDEQFEQQVKVHQLQATEEQHALLTEDRPKVTDVYRLIMENEARTNRIVEDVLQSVNESRHPLVLTERREHAQQINRLLQGQGIDSVILTGAMKAAERKSANERLATAKVVVATGKYVGEGFDLPRLDTLFLAMPIAWKGALAQYAGRIHREVDGKTLVTIHDYVDSDIPMLQRMFAKREKSYKAMGYKLVVVADS</sequence>
<dbReference type="EMBL" id="BNAO01000011">
    <property type="protein sequence ID" value="GHG77477.1"/>
    <property type="molecule type" value="Genomic_DNA"/>
</dbReference>
<feature type="domain" description="Helicase ATP-binding" evidence="1">
    <location>
        <begin position="436"/>
        <end position="586"/>
    </location>
</feature>
<evidence type="ECO:0000313" key="2">
    <source>
        <dbReference type="EMBL" id="GHG77477.1"/>
    </source>
</evidence>
<dbReference type="Gene3D" id="3.40.50.300">
    <property type="entry name" value="P-loop containing nucleotide triphosphate hydrolases"/>
    <property type="match status" value="2"/>
</dbReference>
<dbReference type="Proteomes" id="UP000659697">
    <property type="component" value="Unassembled WGS sequence"/>
</dbReference>
<dbReference type="Pfam" id="PF04851">
    <property type="entry name" value="ResIII"/>
    <property type="match status" value="1"/>
</dbReference>
<dbReference type="InterPro" id="IPR001650">
    <property type="entry name" value="Helicase_C-like"/>
</dbReference>
<dbReference type="SUPFAM" id="SSF52540">
    <property type="entry name" value="P-loop containing nucleoside triphosphate hydrolases"/>
    <property type="match status" value="2"/>
</dbReference>
<dbReference type="CDD" id="cd17926">
    <property type="entry name" value="DEXHc_RE"/>
    <property type="match status" value="1"/>
</dbReference>
<protein>
    <submittedName>
        <fullName evidence="2">DEAD/DEAH box helicase</fullName>
    </submittedName>
</protein>
<organism evidence="2 3">
    <name type="scientific">Alishewanella longhuensis</name>
    <dbReference type="NCBI Taxonomy" id="1091037"/>
    <lineage>
        <taxon>Bacteria</taxon>
        <taxon>Pseudomonadati</taxon>
        <taxon>Pseudomonadota</taxon>
        <taxon>Gammaproteobacteria</taxon>
        <taxon>Alteromonadales</taxon>
        <taxon>Alteromonadaceae</taxon>
        <taxon>Alishewanella</taxon>
    </lineage>
</organism>
<dbReference type="Pfam" id="PF22548">
    <property type="entry name" value="AEP-TOTE"/>
    <property type="match status" value="1"/>
</dbReference>
<dbReference type="RefSeq" id="WP_189434164.1">
    <property type="nucleotide sequence ID" value="NZ_BNAO01000011.1"/>
</dbReference>
<keyword evidence="2" id="KW-0547">Nucleotide-binding</keyword>
<comment type="caution">
    <text evidence="2">The sequence shown here is derived from an EMBL/GenBank/DDBJ whole genome shotgun (WGS) entry which is preliminary data.</text>
</comment>
<reference evidence="3" key="1">
    <citation type="journal article" date="2019" name="Int. J. Syst. Evol. Microbiol.">
        <title>The Global Catalogue of Microorganisms (GCM) 10K type strain sequencing project: providing services to taxonomists for standard genome sequencing and annotation.</title>
        <authorList>
            <consortium name="The Broad Institute Genomics Platform"/>
            <consortium name="The Broad Institute Genome Sequencing Center for Infectious Disease"/>
            <person name="Wu L."/>
            <person name="Ma J."/>
        </authorList>
    </citation>
    <scope>NUCLEOTIDE SEQUENCE [LARGE SCALE GENOMIC DNA]</scope>
    <source>
        <strain evidence="3">CGMCC 1.7003</strain>
    </source>
</reference>
<proteinExistence type="predicted"/>
<name>A0ABQ3L6H5_9ALTE</name>
<dbReference type="Pfam" id="PF00271">
    <property type="entry name" value="Helicase_C"/>
    <property type="match status" value="1"/>
</dbReference>
<keyword evidence="3" id="KW-1185">Reference proteome</keyword>
<dbReference type="InterPro" id="IPR014001">
    <property type="entry name" value="Helicase_ATP-bd"/>
</dbReference>
<evidence type="ECO:0000313" key="3">
    <source>
        <dbReference type="Proteomes" id="UP000659697"/>
    </source>
</evidence>
<gene>
    <name evidence="2" type="ORF">GCM10010919_33160</name>
</gene>
<dbReference type="CDD" id="cd18785">
    <property type="entry name" value="SF2_C"/>
    <property type="match status" value="1"/>
</dbReference>
<dbReference type="GO" id="GO:0004386">
    <property type="term" value="F:helicase activity"/>
    <property type="evidence" value="ECO:0007669"/>
    <property type="project" value="UniProtKB-KW"/>
</dbReference>
<keyword evidence="2" id="KW-0067">ATP-binding</keyword>
<dbReference type="InterPro" id="IPR050742">
    <property type="entry name" value="Helicase_Restrict-Modif_Enz"/>
</dbReference>